<gene>
    <name evidence="2" type="ORF">AcdelDRAFT_3159</name>
</gene>
<name>C5T8C9_ACIDE</name>
<comment type="caution">
    <text evidence="2">The sequence shown here is derived from an EMBL/GenBank/DDBJ whole genome shotgun (WGS) entry which is preliminary data.</text>
</comment>
<evidence type="ECO:0000256" key="1">
    <source>
        <dbReference type="SAM" id="Phobius"/>
    </source>
</evidence>
<accession>C5T8C9</accession>
<proteinExistence type="predicted"/>
<dbReference type="Proteomes" id="UP000003856">
    <property type="component" value="Unassembled WGS sequence"/>
</dbReference>
<sequence>MDGLPGTVSAPRAQRKIDGDWLAEAIPTVLAWLLPSGAVVVSAFGQFLLAALLLTLALGVWLRLWRGRQRRQKAAHNS</sequence>
<feature type="transmembrane region" description="Helical" evidence="1">
    <location>
        <begin position="47"/>
        <end position="65"/>
    </location>
</feature>
<keyword evidence="3" id="KW-1185">Reference proteome</keyword>
<reference evidence="2 3" key="1">
    <citation type="submission" date="2009-05" db="EMBL/GenBank/DDBJ databases">
        <title>The draft genome of Acidovorax delafieldii 2AN.</title>
        <authorList>
            <consortium name="US DOE Joint Genome Institute (JGI-PGF)"/>
            <person name="Lucas S."/>
            <person name="Copeland A."/>
            <person name="Lapidus A."/>
            <person name="Glavina del Rio T."/>
            <person name="Tice H."/>
            <person name="Bruce D."/>
            <person name="Goodwin L."/>
            <person name="Pitluck S."/>
            <person name="Larimer F."/>
            <person name="Land M.L."/>
            <person name="Hauser L."/>
            <person name="Shelobolina E.S."/>
            <person name="Picardal F."/>
            <person name="Roden E."/>
            <person name="Emerson D."/>
        </authorList>
    </citation>
    <scope>NUCLEOTIDE SEQUENCE [LARGE SCALE GENOMIC DNA]</scope>
    <source>
        <strain evidence="2 3">2AN</strain>
    </source>
</reference>
<keyword evidence="1" id="KW-0812">Transmembrane</keyword>
<dbReference type="PATRIC" id="fig|573060.9.peg.1870"/>
<dbReference type="EMBL" id="ACQT01000144">
    <property type="protein sequence ID" value="EER59262.1"/>
    <property type="molecule type" value="Genomic_DNA"/>
</dbReference>
<protein>
    <submittedName>
        <fullName evidence="2">Uncharacterized protein</fullName>
    </submittedName>
</protein>
<evidence type="ECO:0000313" key="2">
    <source>
        <dbReference type="EMBL" id="EER59262.1"/>
    </source>
</evidence>
<organism evidence="2 3">
    <name type="scientific">Acidovorax delafieldii 2AN</name>
    <dbReference type="NCBI Taxonomy" id="573060"/>
    <lineage>
        <taxon>Bacteria</taxon>
        <taxon>Pseudomonadati</taxon>
        <taxon>Pseudomonadota</taxon>
        <taxon>Betaproteobacteria</taxon>
        <taxon>Burkholderiales</taxon>
        <taxon>Comamonadaceae</taxon>
        <taxon>Acidovorax</taxon>
    </lineage>
</organism>
<keyword evidence="1" id="KW-0472">Membrane</keyword>
<keyword evidence="1" id="KW-1133">Transmembrane helix</keyword>
<dbReference type="AlphaFoldDB" id="C5T8C9"/>
<evidence type="ECO:0000313" key="3">
    <source>
        <dbReference type="Proteomes" id="UP000003856"/>
    </source>
</evidence>